<dbReference type="AlphaFoldDB" id="A0A5E4VPN7"/>
<gene>
    <name evidence="1" type="ORF">PCE31106_02732</name>
</gene>
<dbReference type="EMBL" id="CABPSL010000010">
    <property type="protein sequence ID" value="VVE13234.1"/>
    <property type="molecule type" value="Genomic_DNA"/>
</dbReference>
<organism evidence="1 2">
    <name type="scientific">Pandoraea cepalis</name>
    <dbReference type="NCBI Taxonomy" id="2508294"/>
    <lineage>
        <taxon>Bacteria</taxon>
        <taxon>Pseudomonadati</taxon>
        <taxon>Pseudomonadota</taxon>
        <taxon>Betaproteobacteria</taxon>
        <taxon>Burkholderiales</taxon>
        <taxon>Burkholderiaceae</taxon>
        <taxon>Pandoraea</taxon>
    </lineage>
</organism>
<proteinExistence type="predicted"/>
<evidence type="ECO:0000313" key="2">
    <source>
        <dbReference type="Proteomes" id="UP000384354"/>
    </source>
</evidence>
<protein>
    <submittedName>
        <fullName evidence="1">Uncharacterized protein</fullName>
    </submittedName>
</protein>
<dbReference type="Proteomes" id="UP000384354">
    <property type="component" value="Unassembled WGS sequence"/>
</dbReference>
<sequence length="214" mass="24289">MRMNNAGVLCLSETSTRGSVIVKDDGKIAYYPTRVNWTLASDPEGLSDSDLLTVLEASFHTPEPDALDALWKIVAEDECKAYFIEQYDRYNFPGDGYSDKIAESIRYALERYSIPQVWNLIYYTMKGLAALLQDSRYTRRHVYNMIPGNIRRRVDNSIANNYEVRPWGRQSEAKEAFLTSLFFDKILGGGTEDFNLVNSSNIGAVADRLGEIPF</sequence>
<name>A0A5E4VPN7_9BURK</name>
<accession>A0A5E4VPN7</accession>
<reference evidence="1 2" key="1">
    <citation type="submission" date="2019-08" db="EMBL/GenBank/DDBJ databases">
        <authorList>
            <person name="Peeters C."/>
        </authorList>
    </citation>
    <scope>NUCLEOTIDE SEQUENCE [LARGE SCALE GENOMIC DNA]</scope>
    <source>
        <strain evidence="1 2">LMG 31106</strain>
    </source>
</reference>
<evidence type="ECO:0000313" key="1">
    <source>
        <dbReference type="EMBL" id="VVE13234.1"/>
    </source>
</evidence>